<dbReference type="InterPro" id="IPR011251">
    <property type="entry name" value="Luciferase-like_dom"/>
</dbReference>
<comment type="caution">
    <text evidence="8">The sequence shown here is derived from an EMBL/GenBank/DDBJ whole genome shotgun (WGS) entry which is preliminary data.</text>
</comment>
<gene>
    <name evidence="8" type="ORF">GCM10009544_41190</name>
</gene>
<dbReference type="PANTHER" id="PTHR30011:SF16">
    <property type="entry name" value="C2H2 FINGER DOMAIN TRANSCRIPTION FACTOR (EUROFUNG)-RELATED"/>
    <property type="match status" value="1"/>
</dbReference>
<evidence type="ECO:0000313" key="8">
    <source>
        <dbReference type="EMBL" id="GAA0474930.1"/>
    </source>
</evidence>
<dbReference type="InterPro" id="IPR036188">
    <property type="entry name" value="FAD/NAD-bd_sf"/>
</dbReference>
<keyword evidence="4" id="KW-0503">Monooxygenase</keyword>
<dbReference type="Pfam" id="PF13454">
    <property type="entry name" value="NAD_binding_9"/>
    <property type="match status" value="1"/>
</dbReference>
<feature type="domain" description="Luciferase-like" evidence="6">
    <location>
        <begin position="653"/>
        <end position="910"/>
    </location>
</feature>
<evidence type="ECO:0000259" key="7">
    <source>
        <dbReference type="Pfam" id="PF13454"/>
    </source>
</evidence>
<dbReference type="InterPro" id="IPR051260">
    <property type="entry name" value="Diverse_substr_monoxygenases"/>
</dbReference>
<keyword evidence="2" id="KW-0288">FMN</keyword>
<evidence type="ECO:0000256" key="5">
    <source>
        <dbReference type="SAM" id="MobiDB-lite"/>
    </source>
</evidence>
<sequence length="976" mass="104188">MPPHPPVPSLVVIGAGPRGTGLLERIAANAPELLAGRRLDVHLVDPHPPGGGRIWRHDQSPLLWMNSTAEDVTLYTDDTVEQRGPVRPGPSLADWAAEIRAGGADTPRLDAATAAEARRLTGGSFAGRRLQSAYLSWVYAQSVAALPPGVVVHEHRRRALRITGPRDGRQRVQLDGRPAPLLADLVVLALGHLPSAPDADQRELARFAAGHGLTYLPPDFTADSDLSGLLPGEPVLVRGFGLAFVDLMVLLTEGRGGRYTDDGTGTLTYHPSGREPVLHVGSRRGVPYRSKTGYPWAGERPPLPRFLGPAEVAALRARPGPPDFRRDVWPLVEKELGFAHYHRLFTAHPERTRAGWPGFEARYAACAPGSAALHALVAATVPDPADRLDLTALDHPLDGLRFSGQEALQDGLRAHIEADLARRHDPRHSADQAVFLGLLSVSGQLAALGDTGPWWHGFFNYLASGPPGPRLRQLLALSRAGVVRFLGAGMTVTADSARGVFRAEGASAPGTAVEARALVEARLPPPSVARSGDPLLRGLYGESATTASGLLAVSPDDGRVLGRDGRPHPRRFALGPHTDARTSVAFARPRTNAPAFRQNDATARAALTALRELSRPAAPAPAAPPTPPGGPVPVPTRPLHLAVALDRPRGRGAEAYVRAARLAERGRLDFVTLGDSLGPPRRGETRLDALAVLARVAPATERIGLVPTVTTTHTEPFHLSSAVATLDWVSRGRAGWTVEVSAGEATARHFGRRPAAPGPRLWHEAGEVADVVARLWDSWEDDAEIRDAATGRFVDRDKLHHVDFQGDAFSVRGPSIVPRPPQGHPVVAVDVTGPLPRETAARHADVVFVRTGPPGGADVPRAVRAAREDLRARARALGRDPGHLVVLASLPVALYAAADAVALADLAGAWYTDGFVDGFHFRPEDPDRDLPLLVDATVPVLQHRGLLRSFYPGGTLREHLCLPRPANRYAPARGTA</sequence>
<feature type="region of interest" description="Disordered" evidence="5">
    <location>
        <begin position="615"/>
        <end position="635"/>
    </location>
</feature>
<dbReference type="Gene3D" id="3.20.20.30">
    <property type="entry name" value="Luciferase-like domain"/>
    <property type="match status" value="1"/>
</dbReference>
<dbReference type="Proteomes" id="UP001499895">
    <property type="component" value="Unassembled WGS sequence"/>
</dbReference>
<reference evidence="9" key="1">
    <citation type="journal article" date="2019" name="Int. J. Syst. Evol. Microbiol.">
        <title>The Global Catalogue of Microorganisms (GCM) 10K type strain sequencing project: providing services to taxonomists for standard genome sequencing and annotation.</title>
        <authorList>
            <consortium name="The Broad Institute Genomics Platform"/>
            <consortium name="The Broad Institute Genome Sequencing Center for Infectious Disease"/>
            <person name="Wu L."/>
            <person name="Ma J."/>
        </authorList>
    </citation>
    <scope>NUCLEOTIDE SEQUENCE [LARGE SCALE GENOMIC DNA]</scope>
    <source>
        <strain evidence="9">JCM 10649</strain>
    </source>
</reference>
<evidence type="ECO:0000256" key="1">
    <source>
        <dbReference type="ARBA" id="ARBA00022630"/>
    </source>
</evidence>
<name>A0ABP3KAF8_9ACTN</name>
<feature type="compositionally biased region" description="Pro residues" evidence="5">
    <location>
        <begin position="618"/>
        <end position="635"/>
    </location>
</feature>
<dbReference type="InterPro" id="IPR038732">
    <property type="entry name" value="HpyO/CreE_NAD-binding"/>
</dbReference>
<evidence type="ECO:0000313" key="9">
    <source>
        <dbReference type="Proteomes" id="UP001499895"/>
    </source>
</evidence>
<evidence type="ECO:0000259" key="6">
    <source>
        <dbReference type="Pfam" id="PF00296"/>
    </source>
</evidence>
<keyword evidence="9" id="KW-1185">Reference proteome</keyword>
<dbReference type="EMBL" id="BAAAHB010000048">
    <property type="protein sequence ID" value="GAA0474930.1"/>
    <property type="molecule type" value="Genomic_DNA"/>
</dbReference>
<dbReference type="SUPFAM" id="SSF51679">
    <property type="entry name" value="Bacterial luciferase-like"/>
    <property type="match status" value="1"/>
</dbReference>
<feature type="domain" description="FAD-dependent urate hydroxylase HpyO/Asp monooxygenase CreE-like FAD/NAD(P)-binding" evidence="7">
    <location>
        <begin position="11"/>
        <end position="192"/>
    </location>
</feature>
<dbReference type="Pfam" id="PF00296">
    <property type="entry name" value="Bac_luciferase"/>
    <property type="match status" value="1"/>
</dbReference>
<organism evidence="8 9">
    <name type="scientific">Streptomyces stramineus</name>
    <dbReference type="NCBI Taxonomy" id="173861"/>
    <lineage>
        <taxon>Bacteria</taxon>
        <taxon>Bacillati</taxon>
        <taxon>Actinomycetota</taxon>
        <taxon>Actinomycetes</taxon>
        <taxon>Kitasatosporales</taxon>
        <taxon>Streptomycetaceae</taxon>
        <taxon>Streptomyces</taxon>
    </lineage>
</organism>
<accession>A0ABP3KAF8</accession>
<evidence type="ECO:0000256" key="2">
    <source>
        <dbReference type="ARBA" id="ARBA00022643"/>
    </source>
</evidence>
<protein>
    <submittedName>
        <fullName evidence="8">Uncharacterized protein</fullName>
    </submittedName>
</protein>
<keyword evidence="3" id="KW-0560">Oxidoreductase</keyword>
<dbReference type="SUPFAM" id="SSF51905">
    <property type="entry name" value="FAD/NAD(P)-binding domain"/>
    <property type="match status" value="1"/>
</dbReference>
<keyword evidence="1" id="KW-0285">Flavoprotein</keyword>
<evidence type="ECO:0000256" key="4">
    <source>
        <dbReference type="ARBA" id="ARBA00023033"/>
    </source>
</evidence>
<dbReference type="InterPro" id="IPR036661">
    <property type="entry name" value="Luciferase-like_sf"/>
</dbReference>
<dbReference type="PANTHER" id="PTHR30011">
    <property type="entry name" value="ALKANESULFONATE MONOOXYGENASE-RELATED"/>
    <property type="match status" value="1"/>
</dbReference>
<proteinExistence type="predicted"/>
<evidence type="ECO:0000256" key="3">
    <source>
        <dbReference type="ARBA" id="ARBA00023002"/>
    </source>
</evidence>